<comment type="caution">
    <text evidence="2">The sequence shown here is derived from an EMBL/GenBank/DDBJ whole genome shotgun (WGS) entry which is preliminary data.</text>
</comment>
<evidence type="ECO:0000313" key="2">
    <source>
        <dbReference type="EMBL" id="KVP97784.1"/>
    </source>
</evidence>
<dbReference type="EMBL" id="LPBJ01000047">
    <property type="protein sequence ID" value="KVP97784.1"/>
    <property type="molecule type" value="Genomic_DNA"/>
</dbReference>
<feature type="region of interest" description="Disordered" evidence="1">
    <location>
        <begin position="20"/>
        <end position="48"/>
    </location>
</feature>
<gene>
    <name evidence="2" type="ORF">WJ96_04235</name>
</gene>
<sequence>MQGTARPLFYEPAAVSGGPLQGASMQQAEASLATAETDAELAQRERTKGAEAALAGKRRDECPWKGGLCERWWLEGFDNPRAASTVHAQ</sequence>
<organism evidence="2 3">
    <name type="scientific">Burkholderia ubonensis</name>
    <dbReference type="NCBI Taxonomy" id="101571"/>
    <lineage>
        <taxon>Bacteria</taxon>
        <taxon>Pseudomonadati</taxon>
        <taxon>Pseudomonadota</taxon>
        <taxon>Betaproteobacteria</taxon>
        <taxon>Burkholderiales</taxon>
        <taxon>Burkholderiaceae</taxon>
        <taxon>Burkholderia</taxon>
        <taxon>Burkholderia cepacia complex</taxon>
    </lineage>
</organism>
<name>A0AAW3MVC1_9BURK</name>
<accession>A0AAW3MVC1</accession>
<protein>
    <submittedName>
        <fullName evidence="2">Uncharacterized protein</fullName>
    </submittedName>
</protein>
<reference evidence="2 3" key="1">
    <citation type="submission" date="2015-11" db="EMBL/GenBank/DDBJ databases">
        <title>Expanding the genomic diversity of Burkholderia species for the development of highly accurate diagnostics.</title>
        <authorList>
            <person name="Sahl J."/>
            <person name="Keim P."/>
            <person name="Wagner D."/>
        </authorList>
    </citation>
    <scope>NUCLEOTIDE SEQUENCE [LARGE SCALE GENOMIC DNA]</scope>
    <source>
        <strain evidence="2 3">MSMB1808WGS</strain>
    </source>
</reference>
<keyword evidence="3" id="KW-1185">Reference proteome</keyword>
<dbReference type="AlphaFoldDB" id="A0AAW3MVC1"/>
<evidence type="ECO:0000313" key="3">
    <source>
        <dbReference type="Proteomes" id="UP000056453"/>
    </source>
</evidence>
<dbReference type="Proteomes" id="UP000056453">
    <property type="component" value="Unassembled WGS sequence"/>
</dbReference>
<evidence type="ECO:0000256" key="1">
    <source>
        <dbReference type="SAM" id="MobiDB-lite"/>
    </source>
</evidence>
<proteinExistence type="predicted"/>